<evidence type="ECO:0000313" key="2">
    <source>
        <dbReference type="Proteomes" id="UP000177279"/>
    </source>
</evidence>
<name>A0A1G2THC6_9BACT</name>
<sequence length="82" mass="9392">METTANAGVQTPSSALRDAGLVLEPGEGVPHSYWEEQEEDVLVFHDEEGRRWTLFREDLTEAIAGRLQELVFRYDFTHINNT</sequence>
<gene>
    <name evidence="1" type="ORF">A3D49_02580</name>
</gene>
<comment type="caution">
    <text evidence="1">The sequence shown here is derived from an EMBL/GenBank/DDBJ whole genome shotgun (WGS) entry which is preliminary data.</text>
</comment>
<dbReference type="Proteomes" id="UP000177279">
    <property type="component" value="Unassembled WGS sequence"/>
</dbReference>
<dbReference type="AlphaFoldDB" id="A0A1G2THC6"/>
<dbReference type="EMBL" id="MHVS01000004">
    <property type="protein sequence ID" value="OHA96705.1"/>
    <property type="molecule type" value="Genomic_DNA"/>
</dbReference>
<organism evidence="1 2">
    <name type="scientific">Candidatus Zambryskibacteria bacterium RIFCSPHIGHO2_02_FULL_43_37</name>
    <dbReference type="NCBI Taxonomy" id="1802749"/>
    <lineage>
        <taxon>Bacteria</taxon>
        <taxon>Candidatus Zambryskiibacteriota</taxon>
    </lineage>
</organism>
<reference evidence="1 2" key="1">
    <citation type="journal article" date="2016" name="Nat. Commun.">
        <title>Thousands of microbial genomes shed light on interconnected biogeochemical processes in an aquifer system.</title>
        <authorList>
            <person name="Anantharaman K."/>
            <person name="Brown C.T."/>
            <person name="Hug L.A."/>
            <person name="Sharon I."/>
            <person name="Castelle C.J."/>
            <person name="Probst A.J."/>
            <person name="Thomas B.C."/>
            <person name="Singh A."/>
            <person name="Wilkins M.J."/>
            <person name="Karaoz U."/>
            <person name="Brodie E.L."/>
            <person name="Williams K.H."/>
            <person name="Hubbard S.S."/>
            <person name="Banfield J.F."/>
        </authorList>
    </citation>
    <scope>NUCLEOTIDE SEQUENCE [LARGE SCALE GENOMIC DNA]</scope>
</reference>
<protein>
    <submittedName>
        <fullName evidence="1">Uncharacterized protein</fullName>
    </submittedName>
</protein>
<accession>A0A1G2THC6</accession>
<proteinExistence type="predicted"/>
<evidence type="ECO:0000313" key="1">
    <source>
        <dbReference type="EMBL" id="OHA96705.1"/>
    </source>
</evidence>